<proteinExistence type="predicted"/>
<evidence type="ECO:0000313" key="1">
    <source>
        <dbReference type="EMBL" id="CAG9933558.1"/>
    </source>
</evidence>
<dbReference type="SUPFAM" id="SSF53335">
    <property type="entry name" value="S-adenosyl-L-methionine-dependent methyltransferases"/>
    <property type="match status" value="1"/>
</dbReference>
<name>A0ABM8Z160_9PROT</name>
<dbReference type="EMBL" id="OU912926">
    <property type="protein sequence ID" value="CAG9933558.1"/>
    <property type="molecule type" value="Genomic_DNA"/>
</dbReference>
<accession>A0ABM8Z160</accession>
<dbReference type="InterPro" id="IPR027555">
    <property type="entry name" value="Mo5U34_MeTrfas-like"/>
</dbReference>
<dbReference type="Pfam" id="PF08003">
    <property type="entry name" value="Methyltransf_9"/>
    <property type="match status" value="1"/>
</dbReference>
<protein>
    <recommendedName>
        <fullName evidence="3">Methyltransferase domain-containing protein</fullName>
    </recommendedName>
</protein>
<dbReference type="Proteomes" id="UP000839052">
    <property type="component" value="Chromosome"/>
</dbReference>
<sequence>MDRGRFGAYKNTGILTKLAGSRVLDIGCNAGYDTFLMRSLGAIEAVGLESYGFYHQACFINVVYDIPRVSFMNLGWEDLDLRYFGGFDFVSCQGLIYHVKEPMLLIEKLAS</sequence>
<organism evidence="1 2">
    <name type="scientific">Candidatus Nitrotoga arctica</name>
    <dbReference type="NCBI Taxonomy" id="453162"/>
    <lineage>
        <taxon>Bacteria</taxon>
        <taxon>Pseudomonadati</taxon>
        <taxon>Pseudomonadota</taxon>
        <taxon>Betaproteobacteria</taxon>
        <taxon>Nitrosomonadales</taxon>
        <taxon>Gallionellaceae</taxon>
        <taxon>Candidatus Nitrotoga</taxon>
    </lineage>
</organism>
<reference evidence="1 2" key="1">
    <citation type="submission" date="2021-10" db="EMBL/GenBank/DDBJ databases">
        <authorList>
            <person name="Koch H."/>
        </authorList>
    </citation>
    <scope>NUCLEOTIDE SEQUENCE [LARGE SCALE GENOMIC DNA]</scope>
    <source>
        <strain evidence="1">6680</strain>
    </source>
</reference>
<evidence type="ECO:0008006" key="3">
    <source>
        <dbReference type="Google" id="ProtNLM"/>
    </source>
</evidence>
<dbReference type="Gene3D" id="3.40.50.150">
    <property type="entry name" value="Vaccinia Virus protein VP39"/>
    <property type="match status" value="1"/>
</dbReference>
<keyword evidence="2" id="KW-1185">Reference proteome</keyword>
<dbReference type="InterPro" id="IPR029063">
    <property type="entry name" value="SAM-dependent_MTases_sf"/>
</dbReference>
<dbReference type="RefSeq" id="WP_239797316.1">
    <property type="nucleotide sequence ID" value="NZ_OU912926.1"/>
</dbReference>
<gene>
    <name evidence="1" type="ORF">NTG6680_2309</name>
</gene>
<evidence type="ECO:0000313" key="2">
    <source>
        <dbReference type="Proteomes" id="UP000839052"/>
    </source>
</evidence>
<dbReference type="CDD" id="cd02440">
    <property type="entry name" value="AdoMet_MTases"/>
    <property type="match status" value="1"/>
</dbReference>